<dbReference type="AlphaFoldDB" id="A0AAU3GQP2"/>
<dbReference type="InterPro" id="IPR036291">
    <property type="entry name" value="NAD(P)-bd_dom_sf"/>
</dbReference>
<dbReference type="SUPFAM" id="SSF51735">
    <property type="entry name" value="NAD(P)-binding Rossmann-fold domains"/>
    <property type="match status" value="1"/>
</dbReference>
<dbReference type="Gene3D" id="3.40.50.720">
    <property type="entry name" value="NAD(P)-binding Rossmann-like Domain"/>
    <property type="match status" value="1"/>
</dbReference>
<dbReference type="InterPro" id="IPR001509">
    <property type="entry name" value="Epimerase_deHydtase"/>
</dbReference>
<protein>
    <submittedName>
        <fullName evidence="3">NAD(P)-dependent oxidoreductase</fullName>
    </submittedName>
</protein>
<accession>A0AAU3GQP2</accession>
<name>A0AAU3GQP2_9ACTN</name>
<feature type="domain" description="NAD-dependent epimerase/dehydratase" evidence="2">
    <location>
        <begin position="3"/>
        <end position="234"/>
    </location>
</feature>
<dbReference type="EMBL" id="CP109535">
    <property type="protein sequence ID" value="WTY95419.1"/>
    <property type="molecule type" value="Genomic_DNA"/>
</dbReference>
<gene>
    <name evidence="3" type="ORF">OG626_11200</name>
</gene>
<feature type="region of interest" description="Disordered" evidence="1">
    <location>
        <begin position="105"/>
        <end position="132"/>
    </location>
</feature>
<dbReference type="Pfam" id="PF01370">
    <property type="entry name" value="Epimerase"/>
    <property type="match status" value="1"/>
</dbReference>
<sequence>MRVLVLGGTGFLGRHIRDAFRAAGHDAVPLSRSTDPAVDLSGPKGCARLAGLVAESGAQVVVNAAGRAWRASDEEMTRANAELVARVSEELSALPRAPRLVHLGSVHEYGPGTPGTSTAEDRPARPVTPYGRSKLLGTRHVLHASRSAGLDGTVLRVANVSGPGTPPGSLLRTVADHLVEAARVRARGGTADPLRFGRLDARRDFVDARDVADAVLAAACAPSADVAGRIFNIGRGEAVPVRRLVGRLVALSGLAVPVFEDGDPDSPRPAAEWQRLDISRARRVLNWQPARDLDTSLKDLLEAA</sequence>
<dbReference type="PANTHER" id="PTHR43245">
    <property type="entry name" value="BIFUNCTIONAL POLYMYXIN RESISTANCE PROTEIN ARNA"/>
    <property type="match status" value="1"/>
</dbReference>
<evidence type="ECO:0000259" key="2">
    <source>
        <dbReference type="Pfam" id="PF01370"/>
    </source>
</evidence>
<evidence type="ECO:0000313" key="3">
    <source>
        <dbReference type="EMBL" id="WTY95419.1"/>
    </source>
</evidence>
<reference evidence="3" key="1">
    <citation type="submission" date="2022-10" db="EMBL/GenBank/DDBJ databases">
        <title>The complete genomes of actinobacterial strains from the NBC collection.</title>
        <authorList>
            <person name="Joergensen T.S."/>
            <person name="Alvarez Arevalo M."/>
            <person name="Sterndorff E.B."/>
            <person name="Faurdal D."/>
            <person name="Vuksanovic O."/>
            <person name="Mourched A.-S."/>
            <person name="Charusanti P."/>
            <person name="Shaw S."/>
            <person name="Blin K."/>
            <person name="Weber T."/>
        </authorList>
    </citation>
    <scope>NUCLEOTIDE SEQUENCE</scope>
    <source>
        <strain evidence="3">NBC_01401</strain>
    </source>
</reference>
<proteinExistence type="predicted"/>
<organism evidence="3">
    <name type="scientific">Streptomyces sp. NBC_01401</name>
    <dbReference type="NCBI Taxonomy" id="2903854"/>
    <lineage>
        <taxon>Bacteria</taxon>
        <taxon>Bacillati</taxon>
        <taxon>Actinomycetota</taxon>
        <taxon>Actinomycetes</taxon>
        <taxon>Kitasatosporales</taxon>
        <taxon>Streptomycetaceae</taxon>
        <taxon>Streptomyces</taxon>
    </lineage>
</organism>
<evidence type="ECO:0000256" key="1">
    <source>
        <dbReference type="SAM" id="MobiDB-lite"/>
    </source>
</evidence>
<dbReference type="InterPro" id="IPR050177">
    <property type="entry name" value="Lipid_A_modif_metabolic_enz"/>
</dbReference>